<dbReference type="SUPFAM" id="SSF90123">
    <property type="entry name" value="ABC transporter transmembrane region"/>
    <property type="match status" value="1"/>
</dbReference>
<evidence type="ECO:0000259" key="9">
    <source>
        <dbReference type="PROSITE" id="PS50893"/>
    </source>
</evidence>
<feature type="domain" description="ABC transmembrane type-1" evidence="10">
    <location>
        <begin position="24"/>
        <end position="299"/>
    </location>
</feature>
<dbReference type="PANTHER" id="PTHR24221">
    <property type="entry name" value="ATP-BINDING CASSETTE SUB-FAMILY B"/>
    <property type="match status" value="1"/>
</dbReference>
<dbReference type="InterPro" id="IPR036640">
    <property type="entry name" value="ABC1_TM_sf"/>
</dbReference>
<dbReference type="Gene3D" id="1.20.1560.10">
    <property type="entry name" value="ABC transporter type 1, transmembrane domain"/>
    <property type="match status" value="1"/>
</dbReference>
<accession>A0ABT5Q3R0</accession>
<dbReference type="InterPro" id="IPR011527">
    <property type="entry name" value="ABC1_TM_dom"/>
</dbReference>
<dbReference type="SUPFAM" id="SSF52540">
    <property type="entry name" value="P-loop containing nucleoside triphosphate hydrolases"/>
    <property type="match status" value="1"/>
</dbReference>
<dbReference type="InterPro" id="IPR010128">
    <property type="entry name" value="ATPase_T1SS_PrtD-like"/>
</dbReference>
<dbReference type="Pfam" id="PF00664">
    <property type="entry name" value="ABC_membrane"/>
    <property type="match status" value="1"/>
</dbReference>
<feature type="transmembrane region" description="Helical" evidence="8">
    <location>
        <begin position="127"/>
        <end position="148"/>
    </location>
</feature>
<evidence type="ECO:0000259" key="10">
    <source>
        <dbReference type="PROSITE" id="PS50929"/>
    </source>
</evidence>
<dbReference type="InterPro" id="IPR017871">
    <property type="entry name" value="ABC_transporter-like_CS"/>
</dbReference>
<comment type="subcellular location">
    <subcellularLocation>
        <location evidence="1">Cell membrane</location>
        <topology evidence="1">Multi-pass membrane protein</topology>
    </subcellularLocation>
</comment>
<dbReference type="InterPro" id="IPR003593">
    <property type="entry name" value="AAA+_ATPase"/>
</dbReference>
<evidence type="ECO:0000256" key="5">
    <source>
        <dbReference type="ARBA" id="ARBA00022989"/>
    </source>
</evidence>
<protein>
    <submittedName>
        <fullName evidence="11">Type I secretion system permease/ATPase</fullName>
    </submittedName>
</protein>
<dbReference type="InterPro" id="IPR047957">
    <property type="entry name" value="ABC_AprD-like_6TM"/>
</dbReference>
<dbReference type="InterPro" id="IPR003439">
    <property type="entry name" value="ABC_transporter-like_ATP-bd"/>
</dbReference>
<dbReference type="PROSITE" id="PS50929">
    <property type="entry name" value="ABC_TM1F"/>
    <property type="match status" value="1"/>
</dbReference>
<dbReference type="Proteomes" id="UP001217610">
    <property type="component" value="Unassembled WGS sequence"/>
</dbReference>
<dbReference type="SMART" id="SM00382">
    <property type="entry name" value="AAA"/>
    <property type="match status" value="1"/>
</dbReference>
<evidence type="ECO:0000256" key="4">
    <source>
        <dbReference type="ARBA" id="ARBA00022840"/>
    </source>
</evidence>
<dbReference type="InterPro" id="IPR039421">
    <property type="entry name" value="Type_1_exporter"/>
</dbReference>
<name>A0ABT5Q3R0_9PSED</name>
<feature type="compositionally biased region" description="Polar residues" evidence="7">
    <location>
        <begin position="584"/>
        <end position="597"/>
    </location>
</feature>
<keyword evidence="5 8" id="KW-1133">Transmembrane helix</keyword>
<dbReference type="RefSeq" id="WP_273922919.1">
    <property type="nucleotide sequence ID" value="NZ_JAMDGR010000004.1"/>
</dbReference>
<evidence type="ECO:0000256" key="3">
    <source>
        <dbReference type="ARBA" id="ARBA00022741"/>
    </source>
</evidence>
<evidence type="ECO:0000256" key="1">
    <source>
        <dbReference type="ARBA" id="ARBA00004651"/>
    </source>
</evidence>
<keyword evidence="6 8" id="KW-0472">Membrane</keyword>
<feature type="transmembrane region" description="Helical" evidence="8">
    <location>
        <begin position="61"/>
        <end position="84"/>
    </location>
</feature>
<feature type="transmembrane region" description="Helical" evidence="8">
    <location>
        <begin position="21"/>
        <end position="41"/>
    </location>
</feature>
<feature type="transmembrane region" description="Helical" evidence="8">
    <location>
        <begin position="154"/>
        <end position="173"/>
    </location>
</feature>
<dbReference type="PROSITE" id="PS00211">
    <property type="entry name" value="ABC_TRANSPORTER_1"/>
    <property type="match status" value="1"/>
</dbReference>
<dbReference type="NCBIfam" id="TIGR01842">
    <property type="entry name" value="type_I_sec_PrtD"/>
    <property type="match status" value="1"/>
</dbReference>
<keyword evidence="4" id="KW-0067">ATP-binding</keyword>
<keyword evidence="3" id="KW-0547">Nucleotide-binding</keyword>
<evidence type="ECO:0000256" key="8">
    <source>
        <dbReference type="SAM" id="Phobius"/>
    </source>
</evidence>
<keyword evidence="2 8" id="KW-0812">Transmembrane</keyword>
<dbReference type="Pfam" id="PF00005">
    <property type="entry name" value="ABC_tran"/>
    <property type="match status" value="1"/>
</dbReference>
<gene>
    <name evidence="11" type="ORF">M5G25_11065</name>
</gene>
<dbReference type="PANTHER" id="PTHR24221:SF248">
    <property type="entry name" value="ABC TRANSPORTER TRANSMEMBRANE REGION"/>
    <property type="match status" value="1"/>
</dbReference>
<comment type="caution">
    <text evidence="11">The sequence shown here is derived from an EMBL/GenBank/DDBJ whole genome shotgun (WGS) entry which is preliminary data.</text>
</comment>
<feature type="domain" description="ABC transporter" evidence="9">
    <location>
        <begin position="330"/>
        <end position="565"/>
    </location>
</feature>
<feature type="compositionally biased region" description="Low complexity" evidence="7">
    <location>
        <begin position="557"/>
        <end position="579"/>
    </location>
</feature>
<evidence type="ECO:0000313" key="12">
    <source>
        <dbReference type="Proteomes" id="UP001217610"/>
    </source>
</evidence>
<evidence type="ECO:0000256" key="7">
    <source>
        <dbReference type="SAM" id="MobiDB-lite"/>
    </source>
</evidence>
<reference evidence="11 12" key="1">
    <citation type="submission" date="2022-05" db="EMBL/GenBank/DDBJ databases">
        <title>Novel Pseudomonas spp. Isolated from a Rainbow Trout Aquaculture Facility.</title>
        <authorList>
            <person name="Testerman T."/>
            <person name="Graf J."/>
        </authorList>
    </citation>
    <scope>NUCLEOTIDE SEQUENCE [LARGE SCALE GENOMIC DNA]</scope>
    <source>
        <strain evidence="11 12">ID357</strain>
    </source>
</reference>
<sequence>MLGTGQVSFLFGAIKDYKSNMISVGCFTALINVLMLVPSIYMLQVYDRVLSSQNETTLVMLSLMVVGFFLFIGLLEVVRSFIVIRIGSQLERRFNLRVYQAAFERNLSRGEGHAGQSLGDLTHIRQFLTGPALFAFFDAPWFPIYLLVIYAFNVWLGVFATVGAVLLIALAYLNEAMTKKPLAEASGFSQRSTQLATSHLHNAETIQAMGMLGALRKRWFAVHSRFLGLQNEASDTGSVISSLSKTLRLCLQSLVLGLGALLVIKGDMTAGMMIAGSIIMGRVLSPIDQLIAVWKQWSSAKLAYGRLDALLREFPPSDSAMSLPAPKGQVSFEQVSAGPPGRRAATLQQVTFGINAGEVLGVLGASGSGKSTLARVLVGVWPTLAGTVRLDGADIHRWNRDELGPYIGYLPQDIELFTGSIAENIARFRQADPEQVVQAAQLAGVHELILRLPQGYDTVLGDDGSGLSGGQKQRVALARALYGNPSLVVLDEPNSNLDTVGESALAAAIAQLKARGTSVVLVTHRSSVLALADKLLVLNEGRLQAFGPSQEVLKALAGAQQPQQLQPQEPARPTAAAAPGGLSMSRQYQAPTRNKGA</sequence>
<dbReference type="CDD" id="cd18586">
    <property type="entry name" value="ABC_6TM_PrtD_like"/>
    <property type="match status" value="1"/>
</dbReference>
<evidence type="ECO:0000256" key="6">
    <source>
        <dbReference type="ARBA" id="ARBA00023136"/>
    </source>
</evidence>
<feature type="region of interest" description="Disordered" evidence="7">
    <location>
        <begin position="557"/>
        <end position="597"/>
    </location>
</feature>
<evidence type="ECO:0000256" key="2">
    <source>
        <dbReference type="ARBA" id="ARBA00022692"/>
    </source>
</evidence>
<dbReference type="EMBL" id="JAMDGR010000004">
    <property type="protein sequence ID" value="MDD1148832.1"/>
    <property type="molecule type" value="Genomic_DNA"/>
</dbReference>
<proteinExistence type="predicted"/>
<dbReference type="PROSITE" id="PS50893">
    <property type="entry name" value="ABC_TRANSPORTER_2"/>
    <property type="match status" value="1"/>
</dbReference>
<evidence type="ECO:0000313" key="11">
    <source>
        <dbReference type="EMBL" id="MDD1148832.1"/>
    </source>
</evidence>
<keyword evidence="12" id="KW-1185">Reference proteome</keyword>
<dbReference type="InterPro" id="IPR027417">
    <property type="entry name" value="P-loop_NTPase"/>
</dbReference>
<dbReference type="Gene3D" id="3.40.50.300">
    <property type="entry name" value="P-loop containing nucleotide triphosphate hydrolases"/>
    <property type="match status" value="1"/>
</dbReference>
<organism evidence="11 12">
    <name type="scientific">Pseudomonas idahonensis</name>
    <dbReference type="NCBI Taxonomy" id="2942628"/>
    <lineage>
        <taxon>Bacteria</taxon>
        <taxon>Pseudomonadati</taxon>
        <taxon>Pseudomonadota</taxon>
        <taxon>Gammaproteobacteria</taxon>
        <taxon>Pseudomonadales</taxon>
        <taxon>Pseudomonadaceae</taxon>
        <taxon>Pseudomonas</taxon>
    </lineage>
</organism>